<accession>A0A1R3H941</accession>
<feature type="region of interest" description="Disordered" evidence="1">
    <location>
        <begin position="39"/>
        <end position="84"/>
    </location>
</feature>
<reference evidence="3" key="1">
    <citation type="submission" date="2013-09" db="EMBL/GenBank/DDBJ databases">
        <title>Corchorus olitorius genome sequencing.</title>
        <authorList>
            <person name="Alam M."/>
            <person name="Haque M.S."/>
            <person name="Islam M.S."/>
            <person name="Emdad E.M."/>
            <person name="Islam M.M."/>
            <person name="Ahmed B."/>
            <person name="Halim A."/>
            <person name="Hossen Q.M.M."/>
            <person name="Hossain M.Z."/>
            <person name="Ahmed R."/>
            <person name="Khan M.M."/>
            <person name="Islam R."/>
            <person name="Rashid M.M."/>
            <person name="Khan S.A."/>
            <person name="Rahman M.S."/>
            <person name="Alam M."/>
            <person name="Yahiya A.S."/>
            <person name="Khan M.S."/>
            <person name="Azam M.S."/>
            <person name="Haque T."/>
            <person name="Lashkar M.Z.H."/>
            <person name="Akhand A.I."/>
            <person name="Morshed G."/>
            <person name="Roy S."/>
            <person name="Uddin K.S."/>
            <person name="Rabeya T."/>
            <person name="Hossain A.S."/>
            <person name="Chowdhury A."/>
            <person name="Snigdha A.R."/>
            <person name="Mortoza M.S."/>
            <person name="Matin S.A."/>
            <person name="Hoque S.M.E."/>
            <person name="Islam M.K."/>
            <person name="Roy D.K."/>
            <person name="Haider R."/>
            <person name="Moosa M.M."/>
            <person name="Elias S.M."/>
            <person name="Hasan A.M."/>
            <person name="Jahan S."/>
            <person name="Shafiuddin M."/>
            <person name="Mahmood N."/>
            <person name="Shommy N.S."/>
        </authorList>
    </citation>
    <scope>NUCLEOTIDE SEQUENCE [LARGE SCALE GENOMIC DNA]</scope>
    <source>
        <strain evidence="3">cv. O-4</strain>
    </source>
</reference>
<evidence type="ECO:0000313" key="3">
    <source>
        <dbReference type="Proteomes" id="UP000187203"/>
    </source>
</evidence>
<keyword evidence="3" id="KW-1185">Reference proteome</keyword>
<evidence type="ECO:0000256" key="1">
    <source>
        <dbReference type="SAM" id="MobiDB-lite"/>
    </source>
</evidence>
<dbReference type="AlphaFoldDB" id="A0A1R3H941"/>
<evidence type="ECO:0000313" key="2">
    <source>
        <dbReference type="EMBL" id="OMO66766.1"/>
    </source>
</evidence>
<sequence length="84" mass="9574">MSATMSSQSLLPRMQNIILTFSLPNPPKIKEPWIPWREDERIRRKSPPKAIQAAQQSSDVEPSQHETKNDTVGYGAVSTNWQKL</sequence>
<dbReference type="EMBL" id="AWUE01020724">
    <property type="protein sequence ID" value="OMO66766.1"/>
    <property type="molecule type" value="Genomic_DNA"/>
</dbReference>
<proteinExistence type="predicted"/>
<name>A0A1R3H941_9ROSI</name>
<comment type="caution">
    <text evidence="2">The sequence shown here is derived from an EMBL/GenBank/DDBJ whole genome shotgun (WGS) entry which is preliminary data.</text>
</comment>
<dbReference type="Proteomes" id="UP000187203">
    <property type="component" value="Unassembled WGS sequence"/>
</dbReference>
<organism evidence="2 3">
    <name type="scientific">Corchorus olitorius</name>
    <dbReference type="NCBI Taxonomy" id="93759"/>
    <lineage>
        <taxon>Eukaryota</taxon>
        <taxon>Viridiplantae</taxon>
        <taxon>Streptophyta</taxon>
        <taxon>Embryophyta</taxon>
        <taxon>Tracheophyta</taxon>
        <taxon>Spermatophyta</taxon>
        <taxon>Magnoliopsida</taxon>
        <taxon>eudicotyledons</taxon>
        <taxon>Gunneridae</taxon>
        <taxon>Pentapetalae</taxon>
        <taxon>rosids</taxon>
        <taxon>malvids</taxon>
        <taxon>Malvales</taxon>
        <taxon>Malvaceae</taxon>
        <taxon>Grewioideae</taxon>
        <taxon>Apeibeae</taxon>
        <taxon>Corchorus</taxon>
    </lineage>
</organism>
<protein>
    <submittedName>
        <fullName evidence="2">Uncharacterized protein</fullName>
    </submittedName>
</protein>
<gene>
    <name evidence="2" type="ORF">COLO4_30375</name>
</gene>